<protein>
    <submittedName>
        <fullName evidence="2">Uncharacterized protein</fullName>
    </submittedName>
</protein>
<dbReference type="RefSeq" id="WP_074300503.1">
    <property type="nucleotide sequence ID" value="NZ_FSRU01000002.1"/>
</dbReference>
<dbReference type="AlphaFoldDB" id="A0A1N6L145"/>
<dbReference type="OrthoDB" id="7022283at2"/>
<name>A0A1N6L145_9BURK</name>
<keyword evidence="3" id="KW-1185">Reference proteome</keyword>
<evidence type="ECO:0000313" key="2">
    <source>
        <dbReference type="EMBL" id="SIO62504.1"/>
    </source>
</evidence>
<organism evidence="2 3">
    <name type="scientific">Paraburkholderia phenazinium</name>
    <dbReference type="NCBI Taxonomy" id="60549"/>
    <lineage>
        <taxon>Bacteria</taxon>
        <taxon>Pseudomonadati</taxon>
        <taxon>Pseudomonadota</taxon>
        <taxon>Betaproteobacteria</taxon>
        <taxon>Burkholderiales</taxon>
        <taxon>Burkholderiaceae</taxon>
        <taxon>Paraburkholderia</taxon>
    </lineage>
</organism>
<dbReference type="Proteomes" id="UP000185151">
    <property type="component" value="Unassembled WGS sequence"/>
</dbReference>
<sequence length="183" mass="19903">MKSLALSLVLVATAALGATPDAGDAGTLRPVLSCVLEDGSRAKLETSSHGLDGDSLFVQVGGKTERAFLDMPRTDFVGHIALAKCVGKTLIFALNYGPPYLKGGAIRQNPVTHADERIYFAEKALPRWLYSGRKEMLVIIPNEGDETDKKYLVYRYEAGKGQPDESTPTDQLPVALRDLIRIK</sequence>
<feature type="chain" id="PRO_5012432917" evidence="1">
    <location>
        <begin position="18"/>
        <end position="183"/>
    </location>
</feature>
<keyword evidence="1" id="KW-0732">Signal</keyword>
<proteinExistence type="predicted"/>
<dbReference type="EMBL" id="FSRU01000002">
    <property type="protein sequence ID" value="SIO62504.1"/>
    <property type="molecule type" value="Genomic_DNA"/>
</dbReference>
<gene>
    <name evidence="2" type="ORF">SAMN05444165_5557</name>
</gene>
<evidence type="ECO:0000313" key="3">
    <source>
        <dbReference type="Proteomes" id="UP000185151"/>
    </source>
</evidence>
<reference evidence="2 3" key="1">
    <citation type="submission" date="2016-11" db="EMBL/GenBank/DDBJ databases">
        <authorList>
            <person name="Jaros S."/>
            <person name="Januszkiewicz K."/>
            <person name="Wedrychowicz H."/>
        </authorList>
    </citation>
    <scope>NUCLEOTIDE SEQUENCE [LARGE SCALE GENOMIC DNA]</scope>
    <source>
        <strain evidence="2 3">GAS95</strain>
    </source>
</reference>
<feature type="signal peptide" evidence="1">
    <location>
        <begin position="1"/>
        <end position="17"/>
    </location>
</feature>
<accession>A0A1N6L145</accession>
<evidence type="ECO:0000256" key="1">
    <source>
        <dbReference type="SAM" id="SignalP"/>
    </source>
</evidence>